<evidence type="ECO:0000313" key="4">
    <source>
        <dbReference type="Proteomes" id="UP001163632"/>
    </source>
</evidence>
<sequence length="703" mass="78066">MSFYADGSVMGEAVDVVTTKLKELKILSDQYNATLTKSLADIGNIKIDDVPAPTPIDLPPIDIPTVDISDAPSYSEKVLAVPDMPVLYDLDGILQGLDDIDISLGDMPNAPHDPLLNIPNAPTLKEIGVPAKPSFDMAVNLPPTPVIDRINLPTRPNVNTDIELPTPPDMSLPQMARLFDISVPEWDEPILPEWDETVTRQLDPAKFTFNHDWWDEQEYQSELYDKLLATAKNMLDPTKIGHFGLPDGVVNALFNKPRERLARETKRAMQEATTRWASRGFSLPSGVLDKQISAILDDENIKVSELNAEIFVNATKEQMEQLRFAITQGLALEQHTFNIFDNMIKRMFDVARYNAEAEFKVLDCHIQVFNANNDSYRMAVDIYKAKLEAVLSKLTIFKAKIDAQSAIGQLNGQLLEVYKAKLQGVQMNAEVFKTLMQGAGVKMDAIKTQIEAYRTDLQAYGEALNGEKLKFELYKTRLDGENVKADIGKTHAQIYATQMDAYKTQVESENRKLDAYDSIVKGELAKVQIYDTQVKAYAERLRAYQSQGDLGLKQIQIKTDIAKAYLSKYGAELDGYKANLQANLSAVQNHTETFRASVDAWRSKIQMQVTGLETQSKWTDMQTRTNIAHSEMQMKQYEALMKNAQTKAQIALESAKAVGGFAAQLAAGAMSAGHISASISASGSASDSRSTSTTTSTSHNYSY</sequence>
<organism evidence="3 4">
    <name type="scientific">Moraxella bovis</name>
    <dbReference type="NCBI Taxonomy" id="476"/>
    <lineage>
        <taxon>Bacteria</taxon>
        <taxon>Pseudomonadati</taxon>
        <taxon>Pseudomonadota</taxon>
        <taxon>Gammaproteobacteria</taxon>
        <taxon>Moraxellales</taxon>
        <taxon>Moraxellaceae</taxon>
        <taxon>Moraxella</taxon>
    </lineage>
</organism>
<evidence type="ECO:0000313" key="3">
    <source>
        <dbReference type="EMBL" id="UZA02054.1"/>
    </source>
</evidence>
<gene>
    <name evidence="3" type="ORF">LP092_08590</name>
</gene>
<dbReference type="EMBL" id="CP087830">
    <property type="protein sequence ID" value="UZA02054.1"/>
    <property type="molecule type" value="Genomic_DNA"/>
</dbReference>
<dbReference type="RefSeq" id="WP_264696997.1">
    <property type="nucleotide sequence ID" value="NZ_CP087830.1"/>
</dbReference>
<keyword evidence="1" id="KW-0175">Coiled coil</keyword>
<dbReference type="Proteomes" id="UP001163632">
    <property type="component" value="Chromosome"/>
</dbReference>
<keyword evidence="4" id="KW-1185">Reference proteome</keyword>
<protein>
    <submittedName>
        <fullName evidence="3">Uncharacterized protein</fullName>
    </submittedName>
</protein>
<evidence type="ECO:0000256" key="1">
    <source>
        <dbReference type="SAM" id="Coils"/>
    </source>
</evidence>
<feature type="region of interest" description="Disordered" evidence="2">
    <location>
        <begin position="680"/>
        <end position="703"/>
    </location>
</feature>
<reference evidence="3" key="1">
    <citation type="journal article" date="2022" name="BMC Microbiol.">
        <title>Whole genome sequencing of Moraxella bovis strains from North America reveals two genotypes with different genetic determinants.</title>
        <authorList>
            <person name="Wynn E.L."/>
            <person name="Hille M.M."/>
            <person name="Loy J.D."/>
            <person name="Schuller G."/>
            <person name="Kuhn K.L."/>
            <person name="Dickey A.M."/>
            <person name="Bono J.L."/>
            <person name="Clawson M.L."/>
        </authorList>
    </citation>
    <scope>NUCLEOTIDE SEQUENCE</scope>
    <source>
        <strain evidence="3">SAM102599</strain>
    </source>
</reference>
<name>A0ABY6M5Z4_MORBO</name>
<proteinExistence type="predicted"/>
<accession>A0ABY6M5Z4</accession>
<evidence type="ECO:0000256" key="2">
    <source>
        <dbReference type="SAM" id="MobiDB-lite"/>
    </source>
</evidence>
<feature type="coiled-coil region" evidence="1">
    <location>
        <begin position="627"/>
        <end position="654"/>
    </location>
</feature>